<dbReference type="Pfam" id="PF00664">
    <property type="entry name" value="ABC_membrane"/>
    <property type="match status" value="1"/>
</dbReference>
<feature type="transmembrane region" description="Helical" evidence="7">
    <location>
        <begin position="265"/>
        <end position="295"/>
    </location>
</feature>
<evidence type="ECO:0000256" key="1">
    <source>
        <dbReference type="ARBA" id="ARBA00004651"/>
    </source>
</evidence>
<proteinExistence type="predicted"/>
<evidence type="ECO:0000259" key="9">
    <source>
        <dbReference type="PROSITE" id="PS50929"/>
    </source>
</evidence>
<protein>
    <submittedName>
        <fullName evidence="10">Vitamin B12 import ATP-binding protein BtuD</fullName>
    </submittedName>
</protein>
<evidence type="ECO:0000256" key="5">
    <source>
        <dbReference type="ARBA" id="ARBA00022989"/>
    </source>
</evidence>
<dbReference type="InterPro" id="IPR003593">
    <property type="entry name" value="AAA+_ATPase"/>
</dbReference>
<dbReference type="Gene3D" id="1.20.1560.10">
    <property type="entry name" value="ABC transporter type 1, transmembrane domain"/>
    <property type="match status" value="1"/>
</dbReference>
<dbReference type="Gene3D" id="3.40.50.300">
    <property type="entry name" value="P-loop containing nucleotide triphosphate hydrolases"/>
    <property type="match status" value="1"/>
</dbReference>
<evidence type="ECO:0000256" key="7">
    <source>
        <dbReference type="SAM" id="Phobius"/>
    </source>
</evidence>
<evidence type="ECO:0000313" key="11">
    <source>
        <dbReference type="Proteomes" id="UP000838686"/>
    </source>
</evidence>
<dbReference type="PROSITE" id="PS00211">
    <property type="entry name" value="ABC_TRANSPORTER_1"/>
    <property type="match status" value="1"/>
</dbReference>
<dbReference type="InterPro" id="IPR039421">
    <property type="entry name" value="Type_1_exporter"/>
</dbReference>
<reference evidence="10" key="1">
    <citation type="submission" date="2022-01" db="EMBL/GenBank/DDBJ databases">
        <authorList>
            <person name="Criscuolo A."/>
        </authorList>
    </citation>
    <scope>NUCLEOTIDE SEQUENCE</scope>
    <source>
        <strain evidence="10">CIP111893</strain>
    </source>
</reference>
<dbReference type="CDD" id="cd07346">
    <property type="entry name" value="ABC_6TM_exporters"/>
    <property type="match status" value="1"/>
</dbReference>
<sequence length="590" mass="67040">MTPRKPPSPLEVKPLFYLKWIWAQIATIRGGFIIAILFMLIETGSGIASTYLQKYIIDDVFIQGKYHMLPTYLLWFGLTFLLSSAFFTIAAYRYVYNEYVMDDILLIRMLRRFFRIPMSRVQNERTARYVQYITEDLHKGGSMIGYHSPNGIQRLLHVSLLMGIVGWHSPMLLLAVTVFSVVYIVGSNYFAKRIKVVHREVEDNRTKLSVHLEESISATRETIAYHRTAWEAAIYQLLYKNYFNSVMREAKEINKQTLFVDPLRWVITLAILGFGGYQLFTGSLTLGAFVIVFQFTNQLMESFQRLFRYIMDVSGMLANIDRMELLMNEEQVDPGTLPLPEPEPVESIAFHGVEFAYSSNDRKVLQNVSFEIPSGLKVAFVGASGGGKSTIAQLLVRFYDPTAGQIIVNGKPLKDIRVEDWNRRVRIVFQDPYMMADTLSTNLTFGRDGIGEAAIEEACRSAQLYEDISRLPNTFQEEIGERGVQLSGGQKQRLALARALLDEPEILILDEATSSLDLETERRLQERLDKLRVGKTTIIIAHRLSTVRNADLIFVMAEGRVVEQGTHDELVAHGQVYPSLLIAQSQAVAG</sequence>
<comment type="caution">
    <text evidence="10">The sequence shown here is derived from an EMBL/GenBank/DDBJ whole genome shotgun (WGS) entry which is preliminary data.</text>
</comment>
<dbReference type="PROSITE" id="PS50929">
    <property type="entry name" value="ABC_TM1F"/>
    <property type="match status" value="1"/>
</dbReference>
<feature type="transmembrane region" description="Helical" evidence="7">
    <location>
        <begin position="72"/>
        <end position="95"/>
    </location>
</feature>
<gene>
    <name evidence="10" type="primary">btuD_29</name>
    <name evidence="10" type="ORF">PAECIP111893_04764</name>
</gene>
<evidence type="ECO:0000313" key="10">
    <source>
        <dbReference type="EMBL" id="CAH1221747.1"/>
    </source>
</evidence>
<dbReference type="InterPro" id="IPR017871">
    <property type="entry name" value="ABC_transporter-like_CS"/>
</dbReference>
<keyword evidence="2 7" id="KW-0812">Transmembrane</keyword>
<dbReference type="InterPro" id="IPR011527">
    <property type="entry name" value="ABC1_TM_dom"/>
</dbReference>
<evidence type="ECO:0000256" key="6">
    <source>
        <dbReference type="ARBA" id="ARBA00023136"/>
    </source>
</evidence>
<feature type="transmembrane region" description="Helical" evidence="7">
    <location>
        <begin position="20"/>
        <end position="41"/>
    </location>
</feature>
<keyword evidence="4 10" id="KW-0067">ATP-binding</keyword>
<comment type="subcellular location">
    <subcellularLocation>
        <location evidence="1">Cell membrane</location>
        <topology evidence="1">Multi-pass membrane protein</topology>
    </subcellularLocation>
</comment>
<evidence type="ECO:0000256" key="2">
    <source>
        <dbReference type="ARBA" id="ARBA00022692"/>
    </source>
</evidence>
<evidence type="ECO:0000256" key="4">
    <source>
        <dbReference type="ARBA" id="ARBA00022840"/>
    </source>
</evidence>
<dbReference type="Proteomes" id="UP000838686">
    <property type="component" value="Unassembled WGS sequence"/>
</dbReference>
<feature type="domain" description="ABC transporter" evidence="8">
    <location>
        <begin position="348"/>
        <end position="583"/>
    </location>
</feature>
<keyword evidence="6 7" id="KW-0472">Membrane</keyword>
<evidence type="ECO:0000259" key="8">
    <source>
        <dbReference type="PROSITE" id="PS50893"/>
    </source>
</evidence>
<accession>A0ABN8GYH3</accession>
<dbReference type="PANTHER" id="PTHR43394:SF1">
    <property type="entry name" value="ATP-BINDING CASSETTE SUB-FAMILY B MEMBER 10, MITOCHONDRIAL"/>
    <property type="match status" value="1"/>
</dbReference>
<name>A0ABN8GYH3_9BACL</name>
<feature type="domain" description="ABC transmembrane type-1" evidence="9">
    <location>
        <begin position="33"/>
        <end position="315"/>
    </location>
</feature>
<feature type="transmembrane region" description="Helical" evidence="7">
    <location>
        <begin position="171"/>
        <end position="191"/>
    </location>
</feature>
<dbReference type="PANTHER" id="PTHR43394">
    <property type="entry name" value="ATP-DEPENDENT PERMEASE MDL1, MITOCHONDRIAL"/>
    <property type="match status" value="1"/>
</dbReference>
<dbReference type="InterPro" id="IPR003439">
    <property type="entry name" value="ABC_transporter-like_ATP-bd"/>
</dbReference>
<dbReference type="InterPro" id="IPR027417">
    <property type="entry name" value="P-loop_NTPase"/>
</dbReference>
<keyword evidence="11" id="KW-1185">Reference proteome</keyword>
<dbReference type="GO" id="GO:0005524">
    <property type="term" value="F:ATP binding"/>
    <property type="evidence" value="ECO:0007669"/>
    <property type="project" value="UniProtKB-KW"/>
</dbReference>
<dbReference type="SUPFAM" id="SSF52540">
    <property type="entry name" value="P-loop containing nucleoside triphosphate hydrolases"/>
    <property type="match status" value="1"/>
</dbReference>
<dbReference type="InterPro" id="IPR036640">
    <property type="entry name" value="ABC1_TM_sf"/>
</dbReference>
<dbReference type="PROSITE" id="PS50893">
    <property type="entry name" value="ABC_TRANSPORTER_2"/>
    <property type="match status" value="1"/>
</dbReference>
<keyword evidence="5 7" id="KW-1133">Transmembrane helix</keyword>
<evidence type="ECO:0000256" key="3">
    <source>
        <dbReference type="ARBA" id="ARBA00022741"/>
    </source>
</evidence>
<dbReference type="SUPFAM" id="SSF90123">
    <property type="entry name" value="ABC transporter transmembrane region"/>
    <property type="match status" value="1"/>
</dbReference>
<dbReference type="SMART" id="SM00382">
    <property type="entry name" value="AAA"/>
    <property type="match status" value="1"/>
</dbReference>
<dbReference type="EMBL" id="CAKMMF010000037">
    <property type="protein sequence ID" value="CAH1221747.1"/>
    <property type="molecule type" value="Genomic_DNA"/>
</dbReference>
<dbReference type="RefSeq" id="WP_236345562.1">
    <property type="nucleotide sequence ID" value="NZ_CAKMMF010000037.1"/>
</dbReference>
<organism evidence="10 11">
    <name type="scientific">Paenibacillus plantiphilus</name>
    <dbReference type="NCBI Taxonomy" id="2905650"/>
    <lineage>
        <taxon>Bacteria</taxon>
        <taxon>Bacillati</taxon>
        <taxon>Bacillota</taxon>
        <taxon>Bacilli</taxon>
        <taxon>Bacillales</taxon>
        <taxon>Paenibacillaceae</taxon>
        <taxon>Paenibacillus</taxon>
    </lineage>
</organism>
<dbReference type="Pfam" id="PF00005">
    <property type="entry name" value="ABC_tran"/>
    <property type="match status" value="1"/>
</dbReference>
<keyword evidence="3" id="KW-0547">Nucleotide-binding</keyword>